<evidence type="ECO:0000313" key="3">
    <source>
        <dbReference type="Proteomes" id="UP000827092"/>
    </source>
</evidence>
<dbReference type="PIRSF" id="PIRSF009320">
    <property type="entry name" value="Nuc_binding_HP_1000"/>
    <property type="match status" value="1"/>
</dbReference>
<protein>
    <recommendedName>
        <fullName evidence="1">CobQ/CobB/MinD/ParA nucleotide binding domain-containing protein</fullName>
    </recommendedName>
</protein>
<proteinExistence type="predicted"/>
<gene>
    <name evidence="2" type="ORF">JTE90_024157</name>
</gene>
<dbReference type="AlphaFoldDB" id="A0AAV6TQW7"/>
<name>A0AAV6TQW7_9ARAC</name>
<keyword evidence="3" id="KW-1185">Reference proteome</keyword>
<dbReference type="CDD" id="cd02042">
    <property type="entry name" value="ParAB_family"/>
    <property type="match status" value="1"/>
</dbReference>
<accession>A0AAV6TQW7</accession>
<dbReference type="InterPro" id="IPR027417">
    <property type="entry name" value="P-loop_NTPase"/>
</dbReference>
<dbReference type="PANTHER" id="PTHR13696">
    <property type="entry name" value="P-LOOP CONTAINING NUCLEOSIDE TRIPHOSPHATE HYDROLASE"/>
    <property type="match status" value="1"/>
</dbReference>
<dbReference type="Gene3D" id="3.40.50.300">
    <property type="entry name" value="P-loop containing nucleotide triphosphate hydrolases"/>
    <property type="match status" value="1"/>
</dbReference>
<reference evidence="2 3" key="1">
    <citation type="journal article" date="2022" name="Nat. Ecol. Evol.">
        <title>A masculinizing supergene underlies an exaggerated male reproductive morph in a spider.</title>
        <authorList>
            <person name="Hendrickx F."/>
            <person name="De Corte Z."/>
            <person name="Sonet G."/>
            <person name="Van Belleghem S.M."/>
            <person name="Kostlbacher S."/>
            <person name="Vangestel C."/>
        </authorList>
    </citation>
    <scope>NUCLEOTIDE SEQUENCE [LARGE SCALE GENOMIC DNA]</scope>
    <source>
        <strain evidence="2">W744_W776</strain>
    </source>
</reference>
<feature type="domain" description="CobQ/CobB/MinD/ParA nucleotide binding" evidence="1">
    <location>
        <begin position="3"/>
        <end position="198"/>
    </location>
</feature>
<sequence length="225" mass="25132">MVIVIGGQKGGSGKTTIATNIATMCVIENRNILLYDLDPQRTTTLWAYRRDEDQSLPRVDSIQKVLNGQTIQDGEVIVDELRNLQSEYRDIIVDAGGINNEALRAALLLADLAIFPIIPSEFDMWTFETLNNLVANLQSCSRTLNAKVLINRVSTNPATAKKEIEDCDGFLSGFDHLTRFDSFLSERIAVRRASGKGMATVEYKPPDLKAIKEFESVYKEVFNVQ</sequence>
<organism evidence="2 3">
    <name type="scientific">Oedothorax gibbosus</name>
    <dbReference type="NCBI Taxonomy" id="931172"/>
    <lineage>
        <taxon>Eukaryota</taxon>
        <taxon>Metazoa</taxon>
        <taxon>Ecdysozoa</taxon>
        <taxon>Arthropoda</taxon>
        <taxon>Chelicerata</taxon>
        <taxon>Arachnida</taxon>
        <taxon>Araneae</taxon>
        <taxon>Araneomorphae</taxon>
        <taxon>Entelegynae</taxon>
        <taxon>Araneoidea</taxon>
        <taxon>Linyphiidae</taxon>
        <taxon>Erigoninae</taxon>
        <taxon>Oedothorax</taxon>
    </lineage>
</organism>
<evidence type="ECO:0000313" key="2">
    <source>
        <dbReference type="EMBL" id="KAG8174011.1"/>
    </source>
</evidence>
<comment type="caution">
    <text evidence="2">The sequence shown here is derived from an EMBL/GenBank/DDBJ whole genome shotgun (WGS) entry which is preliminary data.</text>
</comment>
<dbReference type="PANTHER" id="PTHR13696:SF96">
    <property type="entry name" value="COBQ_COBB_MIND_PARA NUCLEOTIDE BINDING DOMAIN-CONTAINING PROTEIN"/>
    <property type="match status" value="1"/>
</dbReference>
<evidence type="ECO:0000259" key="1">
    <source>
        <dbReference type="Pfam" id="PF01656"/>
    </source>
</evidence>
<dbReference type="EMBL" id="JAFNEN010001359">
    <property type="protein sequence ID" value="KAG8174011.1"/>
    <property type="molecule type" value="Genomic_DNA"/>
</dbReference>
<dbReference type="InterPro" id="IPR050678">
    <property type="entry name" value="DNA_Partitioning_ATPase"/>
</dbReference>
<dbReference type="Pfam" id="PF01656">
    <property type="entry name" value="CbiA"/>
    <property type="match status" value="1"/>
</dbReference>
<dbReference type="SUPFAM" id="SSF52540">
    <property type="entry name" value="P-loop containing nucleoside triphosphate hydrolases"/>
    <property type="match status" value="1"/>
</dbReference>
<dbReference type="Proteomes" id="UP000827092">
    <property type="component" value="Unassembled WGS sequence"/>
</dbReference>
<dbReference type="InterPro" id="IPR002586">
    <property type="entry name" value="CobQ/CobB/MinD/ParA_Nub-bd_dom"/>
</dbReference>